<dbReference type="AlphaFoldDB" id="A0A402AVW8"/>
<dbReference type="Proteomes" id="UP000287188">
    <property type="component" value="Unassembled WGS sequence"/>
</dbReference>
<dbReference type="InterPro" id="IPR001584">
    <property type="entry name" value="Integrase_cat-core"/>
</dbReference>
<dbReference type="PANTHER" id="PTHR46889">
    <property type="entry name" value="TRANSPOSASE INSF FOR INSERTION SEQUENCE IS3B-RELATED"/>
    <property type="match status" value="1"/>
</dbReference>
<proteinExistence type="predicted"/>
<evidence type="ECO:0000313" key="2">
    <source>
        <dbReference type="EMBL" id="GCE23237.1"/>
    </source>
</evidence>
<name>A0A402AVW8_9CHLR</name>
<dbReference type="RefSeq" id="WP_126556709.1">
    <property type="nucleotide sequence ID" value="NZ_BIFS01000002.1"/>
</dbReference>
<evidence type="ECO:0000313" key="3">
    <source>
        <dbReference type="Proteomes" id="UP000287188"/>
    </source>
</evidence>
<reference evidence="3" key="1">
    <citation type="submission" date="2018-12" db="EMBL/GenBank/DDBJ databases">
        <title>Tengunoibacter tsumagoiensis gen. nov., sp. nov., Dictyobacter kobayashii sp. nov., D. alpinus sp. nov., and D. joshuensis sp. nov. and description of Dictyobacteraceae fam. nov. within the order Ktedonobacterales isolated from Tengu-no-mugimeshi.</title>
        <authorList>
            <person name="Wang C.M."/>
            <person name="Zheng Y."/>
            <person name="Sakai Y."/>
            <person name="Toyoda A."/>
            <person name="Minakuchi Y."/>
            <person name="Abe K."/>
            <person name="Yokota A."/>
            <person name="Yabe S."/>
        </authorList>
    </citation>
    <scope>NUCLEOTIDE SEQUENCE [LARGE SCALE GENOMIC DNA]</scope>
    <source>
        <strain evidence="3">Uno11</strain>
    </source>
</reference>
<dbReference type="InterPro" id="IPR050900">
    <property type="entry name" value="Transposase_IS3/IS150/IS904"/>
</dbReference>
<accession>A0A402AVW8</accession>
<feature type="domain" description="Integrase catalytic" evidence="1">
    <location>
        <begin position="14"/>
        <end position="52"/>
    </location>
</feature>
<gene>
    <name evidence="2" type="ORF">KDK_70370</name>
</gene>
<sequence length="61" mass="7079">MVIRNAQAGMHLTGTFLSHEEARTALFEYISVYYNRVRKHSTLGYLSPVQFEVVKNRLFTS</sequence>
<dbReference type="PANTHER" id="PTHR46889:SF4">
    <property type="entry name" value="TRANSPOSASE INSO FOR INSERTION SEQUENCE ELEMENT IS911B-RELATED"/>
    <property type="match status" value="1"/>
</dbReference>
<dbReference type="GO" id="GO:0015074">
    <property type="term" value="P:DNA integration"/>
    <property type="evidence" value="ECO:0007669"/>
    <property type="project" value="InterPro"/>
</dbReference>
<dbReference type="Pfam" id="PF13333">
    <property type="entry name" value="rve_2"/>
    <property type="match status" value="1"/>
</dbReference>
<keyword evidence="3" id="KW-1185">Reference proteome</keyword>
<evidence type="ECO:0000259" key="1">
    <source>
        <dbReference type="Pfam" id="PF13333"/>
    </source>
</evidence>
<dbReference type="OrthoDB" id="1551417at2"/>
<dbReference type="EMBL" id="BIFS01000002">
    <property type="protein sequence ID" value="GCE23237.1"/>
    <property type="molecule type" value="Genomic_DNA"/>
</dbReference>
<comment type="caution">
    <text evidence="2">The sequence shown here is derived from an EMBL/GenBank/DDBJ whole genome shotgun (WGS) entry which is preliminary data.</text>
</comment>
<protein>
    <recommendedName>
        <fullName evidence="1">Integrase catalytic domain-containing protein</fullName>
    </recommendedName>
</protein>
<organism evidence="2 3">
    <name type="scientific">Dictyobacter kobayashii</name>
    <dbReference type="NCBI Taxonomy" id="2014872"/>
    <lineage>
        <taxon>Bacteria</taxon>
        <taxon>Bacillati</taxon>
        <taxon>Chloroflexota</taxon>
        <taxon>Ktedonobacteria</taxon>
        <taxon>Ktedonobacterales</taxon>
        <taxon>Dictyobacteraceae</taxon>
        <taxon>Dictyobacter</taxon>
    </lineage>
</organism>